<proteinExistence type="predicted"/>
<evidence type="ECO:0000313" key="1">
    <source>
        <dbReference type="EMBL" id="ETO65420.1"/>
    </source>
</evidence>
<sequence length="122" mass="13482">MEGNIAVISPFDSSSSKHYRIQLRHAAILRCTRNYGASTEAMVITANSVQTKTSIFSLNAVNPNIEDRRFLRAHKSAVTAADEERGLPTATGIKEKFFKLKMKIAMPGIKKVLENVVSGIFK</sequence>
<dbReference type="AlphaFoldDB" id="A0A080ZFK9"/>
<dbReference type="EMBL" id="ANJA01003188">
    <property type="protein sequence ID" value="ETO65420.1"/>
    <property type="molecule type" value="Genomic_DNA"/>
</dbReference>
<comment type="caution">
    <text evidence="1">The sequence shown here is derived from an EMBL/GenBank/DDBJ whole genome shotgun (WGS) entry which is preliminary data.</text>
</comment>
<name>A0A080ZFK9_PHYNI</name>
<accession>A0A080ZFK9</accession>
<organism evidence="1 2">
    <name type="scientific">Phytophthora nicotianae P1976</name>
    <dbReference type="NCBI Taxonomy" id="1317066"/>
    <lineage>
        <taxon>Eukaryota</taxon>
        <taxon>Sar</taxon>
        <taxon>Stramenopiles</taxon>
        <taxon>Oomycota</taxon>
        <taxon>Peronosporomycetes</taxon>
        <taxon>Peronosporales</taxon>
        <taxon>Peronosporaceae</taxon>
        <taxon>Phytophthora</taxon>
    </lineage>
</organism>
<protein>
    <submittedName>
        <fullName evidence="1">Uncharacterized protein</fullName>
    </submittedName>
</protein>
<dbReference type="Proteomes" id="UP000028582">
    <property type="component" value="Unassembled WGS sequence"/>
</dbReference>
<reference evidence="1 2" key="1">
    <citation type="submission" date="2013-11" db="EMBL/GenBank/DDBJ databases">
        <title>The Genome Sequence of Phytophthora parasitica P1976.</title>
        <authorList>
            <consortium name="The Broad Institute Genomics Platform"/>
            <person name="Russ C."/>
            <person name="Tyler B."/>
            <person name="Panabieres F."/>
            <person name="Shan W."/>
            <person name="Tripathy S."/>
            <person name="Grunwald N."/>
            <person name="Machado M."/>
            <person name="Johnson C.S."/>
            <person name="Walker B."/>
            <person name="Young S."/>
            <person name="Zeng Q."/>
            <person name="Gargeya S."/>
            <person name="Fitzgerald M."/>
            <person name="Haas B."/>
            <person name="Abouelleil A."/>
            <person name="Allen A.W."/>
            <person name="Alvarado L."/>
            <person name="Arachchi H.M."/>
            <person name="Berlin A.M."/>
            <person name="Chapman S.B."/>
            <person name="Gainer-Dewar J."/>
            <person name="Goldberg J."/>
            <person name="Griggs A."/>
            <person name="Gujja S."/>
            <person name="Hansen M."/>
            <person name="Howarth C."/>
            <person name="Imamovic A."/>
            <person name="Ireland A."/>
            <person name="Larimer J."/>
            <person name="McCowan C."/>
            <person name="Murphy C."/>
            <person name="Pearson M."/>
            <person name="Poon T.W."/>
            <person name="Priest M."/>
            <person name="Roberts A."/>
            <person name="Saif S."/>
            <person name="Shea T."/>
            <person name="Sisk P."/>
            <person name="Sykes S."/>
            <person name="Wortman J."/>
            <person name="Nusbaum C."/>
            <person name="Birren B."/>
        </authorList>
    </citation>
    <scope>NUCLEOTIDE SEQUENCE [LARGE SCALE GENOMIC DNA]</scope>
    <source>
        <strain evidence="1 2">P1976</strain>
    </source>
</reference>
<dbReference type="OrthoDB" id="128838at2759"/>
<gene>
    <name evidence="1" type="ORF">F444_17249</name>
</gene>
<evidence type="ECO:0000313" key="2">
    <source>
        <dbReference type="Proteomes" id="UP000028582"/>
    </source>
</evidence>